<name>A0A086TM63_9FUNG</name>
<dbReference type="OrthoDB" id="2325398at2759"/>
<keyword evidence="3" id="KW-1185">Reference proteome</keyword>
<gene>
    <name evidence="2" type="ORF">MVEG_11077</name>
</gene>
<sequence>MSPSSLSSRPLPCFPPEILVTVGRYLTPQDAASCIRVSKHWHNVFVPTLWRSLDDIELSNIQGCQEKHGHPYFCACKLKASRVLLKFGEHIRHLKTGCSLTTAVLASAPDTCWRLCSLTVRNKSNLTFPRGSIIRIMNELRKGVWSTRSSKFEELFGSCPSLDDYVKSRRHFHSRIIVQLVLQNASTLTRLSFENQTQIMDCFKSIGDFYKFLARLPHLSNLQVPGEEVSIVALKQVVPRLTHLHLTAHKSVIGHQHGNISSLLETTTGTALEGPYSSEASTLWPFKSLSLDNSATFAELDQILQNFPTIEHLSVARVHIPSPPQHLAPGVTREPFRNIKFFQSTRCGQRKAMALVLTIIVALMPNLKTLVLPGQLYDCFGVHFSTYPWLYQRCPHIVSIRLVKYSPLD</sequence>
<evidence type="ECO:0000259" key="1">
    <source>
        <dbReference type="PROSITE" id="PS50181"/>
    </source>
</evidence>
<protein>
    <recommendedName>
        <fullName evidence="1">F-box domain-containing protein</fullName>
    </recommendedName>
</protein>
<evidence type="ECO:0000313" key="2">
    <source>
        <dbReference type="EMBL" id="KFH63040.1"/>
    </source>
</evidence>
<dbReference type="EMBL" id="KN042429">
    <property type="protein sequence ID" value="KFH63040.1"/>
    <property type="molecule type" value="Genomic_DNA"/>
</dbReference>
<dbReference type="PROSITE" id="PS50181">
    <property type="entry name" value="FBOX"/>
    <property type="match status" value="1"/>
</dbReference>
<proteinExistence type="predicted"/>
<accession>A0A086TM63</accession>
<dbReference type="InterPro" id="IPR001810">
    <property type="entry name" value="F-box_dom"/>
</dbReference>
<reference evidence="2 3" key="1">
    <citation type="submission" date="2011-02" db="EMBL/GenBank/DDBJ databases">
        <title>The Genome Sequence of Mortierella verticillata NRRL 6337.</title>
        <authorList>
            <consortium name="The Broad Institute Genome Sequencing Platform"/>
            <person name="Russ C."/>
            <person name="Cuomo C."/>
            <person name="Burger G."/>
            <person name="Gray M.W."/>
            <person name="Holland P.W.H."/>
            <person name="King N."/>
            <person name="Lang F.B.F."/>
            <person name="Roger A.J."/>
            <person name="Ruiz-Trillo I."/>
            <person name="Young S.K."/>
            <person name="Zeng Q."/>
            <person name="Gargeya S."/>
            <person name="Alvarado L."/>
            <person name="Berlin A."/>
            <person name="Chapman S.B."/>
            <person name="Chen Z."/>
            <person name="Freedman E."/>
            <person name="Gellesch M."/>
            <person name="Goldberg J."/>
            <person name="Griggs A."/>
            <person name="Gujja S."/>
            <person name="Heilman E."/>
            <person name="Heiman D."/>
            <person name="Howarth C."/>
            <person name="Mehta T."/>
            <person name="Neiman D."/>
            <person name="Pearson M."/>
            <person name="Roberts A."/>
            <person name="Saif S."/>
            <person name="Shea T."/>
            <person name="Shenoy N."/>
            <person name="Sisk P."/>
            <person name="Stolte C."/>
            <person name="Sykes S."/>
            <person name="White J."/>
            <person name="Yandava C."/>
            <person name="Haas B."/>
            <person name="Nusbaum C."/>
            <person name="Birren B."/>
        </authorList>
    </citation>
    <scope>NUCLEOTIDE SEQUENCE [LARGE SCALE GENOMIC DNA]</scope>
    <source>
        <strain evidence="2 3">NRRL 6337</strain>
    </source>
</reference>
<dbReference type="Pfam" id="PF12937">
    <property type="entry name" value="F-box-like"/>
    <property type="match status" value="1"/>
</dbReference>
<dbReference type="InterPro" id="IPR036047">
    <property type="entry name" value="F-box-like_dom_sf"/>
</dbReference>
<dbReference type="SUPFAM" id="SSF52047">
    <property type="entry name" value="RNI-like"/>
    <property type="match status" value="1"/>
</dbReference>
<feature type="domain" description="F-box" evidence="1">
    <location>
        <begin position="8"/>
        <end position="53"/>
    </location>
</feature>
<organism evidence="2 3">
    <name type="scientific">Podila verticillata NRRL 6337</name>
    <dbReference type="NCBI Taxonomy" id="1069443"/>
    <lineage>
        <taxon>Eukaryota</taxon>
        <taxon>Fungi</taxon>
        <taxon>Fungi incertae sedis</taxon>
        <taxon>Mucoromycota</taxon>
        <taxon>Mortierellomycotina</taxon>
        <taxon>Mortierellomycetes</taxon>
        <taxon>Mortierellales</taxon>
        <taxon>Mortierellaceae</taxon>
        <taxon>Podila</taxon>
    </lineage>
</organism>
<dbReference type="Gene3D" id="3.80.10.10">
    <property type="entry name" value="Ribonuclease Inhibitor"/>
    <property type="match status" value="1"/>
</dbReference>
<evidence type="ECO:0000313" key="3">
    <source>
        <dbReference type="Proteomes" id="UP000243308"/>
    </source>
</evidence>
<dbReference type="Proteomes" id="UP000243308">
    <property type="component" value="Unassembled WGS sequence"/>
</dbReference>
<dbReference type="InterPro" id="IPR032675">
    <property type="entry name" value="LRR_dom_sf"/>
</dbReference>
<dbReference type="SUPFAM" id="SSF81383">
    <property type="entry name" value="F-box domain"/>
    <property type="match status" value="1"/>
</dbReference>
<dbReference type="AlphaFoldDB" id="A0A086TM63"/>